<accession>A0ABT6VLK3</accession>
<protein>
    <submittedName>
        <fullName evidence="2">VOC family protein</fullName>
    </submittedName>
</protein>
<dbReference type="InterPro" id="IPR004360">
    <property type="entry name" value="Glyas_Fos-R_dOase_dom"/>
</dbReference>
<sequence>MLTPFHLAVQVRDLAEARRFYGELLGCPEGRSSDTWVDFNLFGHQFVCHLNPELGDKGIDGHRNPVDGHGVPVPHFGVVLEMSDWEALVDRLTAAGVRFEIEPYIRFRGEPGEQATMFFRDPTGNAIEFKAFRDIAGQLFAT</sequence>
<evidence type="ECO:0000313" key="2">
    <source>
        <dbReference type="EMBL" id="MDI5934829.1"/>
    </source>
</evidence>
<proteinExistence type="predicted"/>
<name>A0ABT6VLK3_9GAMM</name>
<feature type="domain" description="VOC" evidence="1">
    <location>
        <begin position="3"/>
        <end position="132"/>
    </location>
</feature>
<dbReference type="PANTHER" id="PTHR39434">
    <property type="match status" value="1"/>
</dbReference>
<gene>
    <name evidence="2" type="ORF">QLQ84_13620</name>
</gene>
<dbReference type="PANTHER" id="PTHR39434:SF1">
    <property type="entry name" value="VOC DOMAIN-CONTAINING PROTEIN"/>
    <property type="match status" value="1"/>
</dbReference>
<dbReference type="RefSeq" id="WP_282722295.1">
    <property type="nucleotide sequence ID" value="NZ_JASCQO010000038.1"/>
</dbReference>
<dbReference type="CDD" id="cd08357">
    <property type="entry name" value="VOC_like"/>
    <property type="match status" value="1"/>
</dbReference>
<dbReference type="EMBL" id="JASCQO010000038">
    <property type="protein sequence ID" value="MDI5934829.1"/>
    <property type="molecule type" value="Genomic_DNA"/>
</dbReference>
<keyword evidence="3" id="KW-1185">Reference proteome</keyword>
<dbReference type="Pfam" id="PF00903">
    <property type="entry name" value="Glyoxalase"/>
    <property type="match status" value="1"/>
</dbReference>
<dbReference type="SUPFAM" id="SSF54593">
    <property type="entry name" value="Glyoxalase/Bleomycin resistance protein/Dihydroxybiphenyl dioxygenase"/>
    <property type="match status" value="1"/>
</dbReference>
<reference evidence="2 3" key="1">
    <citation type="submission" date="2023-04" db="EMBL/GenBank/DDBJ databases">
        <title>Halomonas strains isolated from rhizosphere soil.</title>
        <authorList>
            <person name="Xu L."/>
            <person name="Sun J.-Q."/>
        </authorList>
    </citation>
    <scope>NUCLEOTIDE SEQUENCE [LARGE SCALE GENOMIC DNA]</scope>
    <source>
        <strain evidence="2 3">LN1S58</strain>
    </source>
</reference>
<dbReference type="InterPro" id="IPR029068">
    <property type="entry name" value="Glyas_Bleomycin-R_OHBP_Dase"/>
</dbReference>
<comment type="caution">
    <text evidence="2">The sequence shown here is derived from an EMBL/GenBank/DDBJ whole genome shotgun (WGS) entry which is preliminary data.</text>
</comment>
<dbReference type="PROSITE" id="PS51819">
    <property type="entry name" value="VOC"/>
    <property type="match status" value="1"/>
</dbReference>
<dbReference type="InterPro" id="IPR037523">
    <property type="entry name" value="VOC_core"/>
</dbReference>
<dbReference type="Proteomes" id="UP001244242">
    <property type="component" value="Unassembled WGS sequence"/>
</dbReference>
<dbReference type="Gene3D" id="3.10.180.10">
    <property type="entry name" value="2,3-Dihydroxybiphenyl 1,2-Dioxygenase, domain 1"/>
    <property type="match status" value="1"/>
</dbReference>
<evidence type="ECO:0000313" key="3">
    <source>
        <dbReference type="Proteomes" id="UP001244242"/>
    </source>
</evidence>
<evidence type="ECO:0000259" key="1">
    <source>
        <dbReference type="PROSITE" id="PS51819"/>
    </source>
</evidence>
<organism evidence="2 3">
    <name type="scientific">Halomonas kalidii</name>
    <dbReference type="NCBI Taxonomy" id="3043293"/>
    <lineage>
        <taxon>Bacteria</taxon>
        <taxon>Pseudomonadati</taxon>
        <taxon>Pseudomonadota</taxon>
        <taxon>Gammaproteobacteria</taxon>
        <taxon>Oceanospirillales</taxon>
        <taxon>Halomonadaceae</taxon>
        <taxon>Halomonas</taxon>
    </lineage>
</organism>